<dbReference type="KEGG" id="saca:FFV09_02385"/>
<keyword evidence="3" id="KW-1185">Reference proteome</keyword>
<organism evidence="2 3">
    <name type="scientific">Saccharibacillus brassicae</name>
    <dbReference type="NCBI Taxonomy" id="2583377"/>
    <lineage>
        <taxon>Bacteria</taxon>
        <taxon>Bacillati</taxon>
        <taxon>Bacillota</taxon>
        <taxon>Bacilli</taxon>
        <taxon>Bacillales</taxon>
        <taxon>Paenibacillaceae</taxon>
        <taxon>Saccharibacillus</taxon>
    </lineage>
</organism>
<dbReference type="Proteomes" id="UP000316968">
    <property type="component" value="Chromosome"/>
</dbReference>
<accession>A0A4Y6UUY5</accession>
<name>A0A4Y6UUY5_SACBS</name>
<feature type="compositionally biased region" description="Polar residues" evidence="1">
    <location>
        <begin position="132"/>
        <end position="142"/>
    </location>
</feature>
<feature type="compositionally biased region" description="Basic and acidic residues" evidence="1">
    <location>
        <begin position="121"/>
        <end position="131"/>
    </location>
</feature>
<proteinExistence type="predicted"/>
<evidence type="ECO:0008006" key="4">
    <source>
        <dbReference type="Google" id="ProtNLM"/>
    </source>
</evidence>
<reference evidence="2 3" key="1">
    <citation type="submission" date="2019-06" db="EMBL/GenBank/DDBJ databases">
        <title>Saccharibacillus brassicae sp. nov., an endophytic bacterium isolated from Chinese cabbage seeds (Brassica pekinensis).</title>
        <authorList>
            <person name="Jiang L."/>
            <person name="Lee J."/>
            <person name="Kim S.W."/>
        </authorList>
    </citation>
    <scope>NUCLEOTIDE SEQUENCE [LARGE SCALE GENOMIC DNA]</scope>
    <source>
        <strain evidence="3">KCTC 43072 / ATSA2</strain>
    </source>
</reference>
<dbReference type="EMBL" id="CP041217">
    <property type="protein sequence ID" value="QDH19815.1"/>
    <property type="molecule type" value="Genomic_DNA"/>
</dbReference>
<gene>
    <name evidence="2" type="ORF">FFV09_02385</name>
</gene>
<feature type="compositionally biased region" description="Polar residues" evidence="1">
    <location>
        <begin position="1"/>
        <end position="11"/>
    </location>
</feature>
<dbReference type="RefSeq" id="WP_141446202.1">
    <property type="nucleotide sequence ID" value="NZ_CP041217.1"/>
</dbReference>
<sequence>MEDVQAQSTEQEQAKEVTFTPEQQSTIDALIEQTKNNWEEEFLNPVVAERDELKTKIISEPSEQEKALSEREITLAQKEIKIAFTEAGYADFADLIKVDSVEAVEETIQAITNILNPRKVDASYQPEDHKSQTPYESASSKSDVLGMIGSKLQQAFNRN</sequence>
<evidence type="ECO:0000313" key="3">
    <source>
        <dbReference type="Proteomes" id="UP000316968"/>
    </source>
</evidence>
<feature type="region of interest" description="Disordered" evidence="1">
    <location>
        <begin position="121"/>
        <end position="144"/>
    </location>
</feature>
<feature type="region of interest" description="Disordered" evidence="1">
    <location>
        <begin position="1"/>
        <end position="25"/>
    </location>
</feature>
<protein>
    <recommendedName>
        <fullName evidence="4">DUF4355 domain-containing protein</fullName>
    </recommendedName>
</protein>
<dbReference type="AlphaFoldDB" id="A0A4Y6UUY5"/>
<evidence type="ECO:0000313" key="2">
    <source>
        <dbReference type="EMBL" id="QDH19815.1"/>
    </source>
</evidence>
<evidence type="ECO:0000256" key="1">
    <source>
        <dbReference type="SAM" id="MobiDB-lite"/>
    </source>
</evidence>
<dbReference type="OrthoDB" id="2862045at2"/>